<reference evidence="2" key="1">
    <citation type="submission" date="2016-10" db="EMBL/GenBank/DDBJ databases">
        <authorList>
            <person name="Varghese N."/>
            <person name="Submissions S."/>
        </authorList>
    </citation>
    <scope>NUCLEOTIDE SEQUENCE [LARGE SCALE GENOMIC DNA]</scope>
    <source>
        <strain evidence="2">DSM 46732</strain>
    </source>
</reference>
<dbReference type="Proteomes" id="UP000199497">
    <property type="component" value="Unassembled WGS sequence"/>
</dbReference>
<sequence length="62" mass="6922">MDEQGWKTSGNDIVGLLTRYGELAAELEETEEPARAVLLRHRLAELDDVIDALAARAHQPEH</sequence>
<name>A0A1H0WWW3_9ACTN</name>
<dbReference type="AlphaFoldDB" id="A0A1H0WWW3"/>
<evidence type="ECO:0000313" key="1">
    <source>
        <dbReference type="EMBL" id="SDP95201.1"/>
    </source>
</evidence>
<organism evidence="1 2">
    <name type="scientific">Actinopolyspora xinjiangensis</name>
    <dbReference type="NCBI Taxonomy" id="405564"/>
    <lineage>
        <taxon>Bacteria</taxon>
        <taxon>Bacillati</taxon>
        <taxon>Actinomycetota</taxon>
        <taxon>Actinomycetes</taxon>
        <taxon>Actinopolysporales</taxon>
        <taxon>Actinopolysporaceae</taxon>
        <taxon>Actinopolyspora</taxon>
    </lineage>
</organism>
<accession>A0A1H0WWW3</accession>
<keyword evidence="2" id="KW-1185">Reference proteome</keyword>
<dbReference type="OrthoDB" id="5194188at2"/>
<gene>
    <name evidence="1" type="ORF">SAMN04487905_11731</name>
</gene>
<evidence type="ECO:0000313" key="2">
    <source>
        <dbReference type="Proteomes" id="UP000199497"/>
    </source>
</evidence>
<protein>
    <submittedName>
        <fullName evidence="1">Uncharacterized protein</fullName>
    </submittedName>
</protein>
<dbReference type="RefSeq" id="WP_092604378.1">
    <property type="nucleotide sequence ID" value="NZ_FNJR01000017.1"/>
</dbReference>
<proteinExistence type="predicted"/>
<dbReference type="EMBL" id="FNJR01000017">
    <property type="protein sequence ID" value="SDP95201.1"/>
    <property type="molecule type" value="Genomic_DNA"/>
</dbReference>